<feature type="region of interest" description="Disordered" evidence="1">
    <location>
        <begin position="1"/>
        <end position="39"/>
    </location>
</feature>
<name>A0A426TXG1_9CHLR</name>
<sequence>MERRRGGEAKRRRGGEAKRRRGGEAERRRGEEAERRKSVRRLGRTALGYQKFQHLRPLSRLRERG</sequence>
<accession>A0A426TXG1</accession>
<organism evidence="2 3">
    <name type="scientific">Candidatus Viridilinea halotolerans</name>
    <dbReference type="NCBI Taxonomy" id="2491704"/>
    <lineage>
        <taxon>Bacteria</taxon>
        <taxon>Bacillati</taxon>
        <taxon>Chloroflexota</taxon>
        <taxon>Chloroflexia</taxon>
        <taxon>Chloroflexales</taxon>
        <taxon>Chloroflexineae</taxon>
        <taxon>Oscillochloridaceae</taxon>
        <taxon>Candidatus Viridilinea</taxon>
    </lineage>
</organism>
<feature type="compositionally biased region" description="Basic and acidic residues" evidence="1">
    <location>
        <begin position="1"/>
        <end position="36"/>
    </location>
</feature>
<evidence type="ECO:0000313" key="2">
    <source>
        <dbReference type="EMBL" id="RRR70347.1"/>
    </source>
</evidence>
<reference evidence="2 3" key="1">
    <citation type="submission" date="2018-12" db="EMBL/GenBank/DDBJ databases">
        <title>Genome Sequence of Candidatus Viridilinea halotolerans isolated from saline sulfide-rich spring.</title>
        <authorList>
            <person name="Grouzdev D.S."/>
            <person name="Burganskaya E.I."/>
            <person name="Krutkina M.S."/>
            <person name="Sukhacheva M.V."/>
            <person name="Gorlenko V.M."/>
        </authorList>
    </citation>
    <scope>NUCLEOTIDE SEQUENCE [LARGE SCALE GENOMIC DNA]</scope>
    <source>
        <strain evidence="2">Chok-6</strain>
    </source>
</reference>
<comment type="caution">
    <text evidence="2">The sequence shown here is derived from an EMBL/GenBank/DDBJ whole genome shotgun (WGS) entry which is preliminary data.</text>
</comment>
<dbReference type="AlphaFoldDB" id="A0A426TXG1"/>
<protein>
    <submittedName>
        <fullName evidence="2">Uncharacterized protein</fullName>
    </submittedName>
</protein>
<dbReference type="Proteomes" id="UP000280307">
    <property type="component" value="Unassembled WGS sequence"/>
</dbReference>
<gene>
    <name evidence="2" type="ORF">EI684_13485</name>
</gene>
<evidence type="ECO:0000313" key="3">
    <source>
        <dbReference type="Proteomes" id="UP000280307"/>
    </source>
</evidence>
<proteinExistence type="predicted"/>
<dbReference type="EMBL" id="RSAS01000531">
    <property type="protein sequence ID" value="RRR70347.1"/>
    <property type="molecule type" value="Genomic_DNA"/>
</dbReference>
<evidence type="ECO:0000256" key="1">
    <source>
        <dbReference type="SAM" id="MobiDB-lite"/>
    </source>
</evidence>